<feature type="non-terminal residue" evidence="1">
    <location>
        <position position="116"/>
    </location>
</feature>
<dbReference type="EMBL" id="JAFMYV010000024">
    <property type="protein sequence ID" value="MBO0940061.1"/>
    <property type="molecule type" value="Genomic_DNA"/>
</dbReference>
<keyword evidence="2" id="KW-1185">Reference proteome</keyword>
<dbReference type="RefSeq" id="WP_207367592.1">
    <property type="nucleotide sequence ID" value="NZ_JAFMYV010000024.1"/>
</dbReference>
<gene>
    <name evidence="1" type="ORF">J2I47_26185</name>
</gene>
<accession>A0A939K831</accession>
<sequence>MSKTNLITPDFTEDIVGFMIQSLLTVTRFPRAPFALVPLSKKDEVVYGADALIESICPIYIQFKRSLAYPDYSSSSIIKDRRNLNAKYSPRTLFFELRDKQLKHTDYQHNVLFDLK</sequence>
<dbReference type="AlphaFoldDB" id="A0A939K831"/>
<reference evidence="1" key="1">
    <citation type="submission" date="2021-03" db="EMBL/GenBank/DDBJ databases">
        <title>Fibrella sp. HMF5335 genome sequencing and assembly.</title>
        <authorList>
            <person name="Kang H."/>
            <person name="Kim H."/>
            <person name="Bae S."/>
            <person name="Joh K."/>
        </authorList>
    </citation>
    <scope>NUCLEOTIDE SEQUENCE</scope>
    <source>
        <strain evidence="1">HMF5335</strain>
    </source>
</reference>
<name>A0A939K831_9BACT</name>
<protein>
    <submittedName>
        <fullName evidence="1">Uncharacterized protein</fullName>
    </submittedName>
</protein>
<proteinExistence type="predicted"/>
<comment type="caution">
    <text evidence="1">The sequence shown here is derived from an EMBL/GenBank/DDBJ whole genome shotgun (WGS) entry which is preliminary data.</text>
</comment>
<dbReference type="Proteomes" id="UP000664034">
    <property type="component" value="Unassembled WGS sequence"/>
</dbReference>
<evidence type="ECO:0000313" key="1">
    <source>
        <dbReference type="EMBL" id="MBO0940061.1"/>
    </source>
</evidence>
<organism evidence="1 2">
    <name type="scientific">Fibrella rubiginis</name>
    <dbReference type="NCBI Taxonomy" id="2817060"/>
    <lineage>
        <taxon>Bacteria</taxon>
        <taxon>Pseudomonadati</taxon>
        <taxon>Bacteroidota</taxon>
        <taxon>Cytophagia</taxon>
        <taxon>Cytophagales</taxon>
        <taxon>Spirosomataceae</taxon>
        <taxon>Fibrella</taxon>
    </lineage>
</organism>
<evidence type="ECO:0000313" key="2">
    <source>
        <dbReference type="Proteomes" id="UP000664034"/>
    </source>
</evidence>